<dbReference type="EC" id="2.7.13.3" evidence="2"/>
<reference evidence="12 13" key="1">
    <citation type="submission" date="2019-09" db="EMBL/GenBank/DDBJ databases">
        <title>Mumia zhuanghuii sp. nov. isolated from the intestinal contents of plateau pika (Ochotona curzoniae) in the Qinghai-Tibet plateau of China.</title>
        <authorList>
            <person name="Tian Z."/>
        </authorList>
    </citation>
    <scope>NUCLEOTIDE SEQUENCE [LARGE SCALE GENOMIC DNA]</scope>
    <source>
        <strain evidence="13">350</strain>
    </source>
</reference>
<feature type="transmembrane region" description="Helical" evidence="10">
    <location>
        <begin position="208"/>
        <end position="232"/>
    </location>
</feature>
<feature type="transmembrane region" description="Helical" evidence="10">
    <location>
        <begin position="269"/>
        <end position="288"/>
    </location>
</feature>
<protein>
    <recommendedName>
        <fullName evidence="2">histidine kinase</fullName>
        <ecNumber evidence="2">2.7.13.3</ecNumber>
    </recommendedName>
</protein>
<organism evidence="12 13">
    <name type="scientific">Mumia zhuanghuii</name>
    <dbReference type="NCBI Taxonomy" id="2585211"/>
    <lineage>
        <taxon>Bacteria</taxon>
        <taxon>Bacillati</taxon>
        <taxon>Actinomycetota</taxon>
        <taxon>Actinomycetes</taxon>
        <taxon>Propionibacteriales</taxon>
        <taxon>Nocardioidaceae</taxon>
        <taxon>Mumia</taxon>
    </lineage>
</organism>
<feature type="transmembrane region" description="Helical" evidence="10">
    <location>
        <begin position="238"/>
        <end position="257"/>
    </location>
</feature>
<evidence type="ECO:0000259" key="11">
    <source>
        <dbReference type="SMART" id="SM00387"/>
    </source>
</evidence>
<sequence>MSDPAAPADSLSDSAVTLAEGAPRTARAVALVAWVLGLGASLVYLMTTPTIGPDALFLFVDASVALVYGAVTGALLARRRHPVAWLLAVAAIGGGMAAFGGAYRGAVAVWGWPPLPSVEAWFSWAWVPGTIALFVVVPWLLRDRALGPWARTGLTLGVITTLALTGQRLLFPMSDPRGLLALAIGVGLLTAVAVAWRARHESAERDRVALGWLTLGVTAMSLSFVPLLWYAIPPWTMAVTHLVCQVLFSGAILVVVLRQQLWGIDLAVSRALVAGILVFLLVGAYAVAVLGVQQAVGDEQASQVAAAVVVVLAAPFLRQWAGSRVSALVYGDALQPHRAVTRLGAGFASEDERELLDVLVAQVASSLRLQSVTLRVGDVDVASYGVPSTNSLDLPVVHRGQETGRLVVTVPPGEWLGTRTVKAVEELGDLLAAGLALTLALREADAARERLTTARLQERKVIRRELHDGLGPWLAGLRLGIQGVRNALRTDPDLAESLLVSLSSELDQRIEDVRVLSHSLLPPAIEQLGLGPALQEMAARWQQNGMDVTLRCGSLPRLEMPVASAAYAIASEAVTNAAKHSGADACTIVVSADEGTLRVVCTDDGRGIARHAREGVGLRAMMERASELGGQVVMSGYGARGTRVEATLPLVSRTADPLASGQPQPQAPPQQQRAETPEGVS</sequence>
<keyword evidence="10" id="KW-0472">Membrane</keyword>
<evidence type="ECO:0000256" key="3">
    <source>
        <dbReference type="ARBA" id="ARBA00022553"/>
    </source>
</evidence>
<evidence type="ECO:0000256" key="4">
    <source>
        <dbReference type="ARBA" id="ARBA00022679"/>
    </source>
</evidence>
<comment type="caution">
    <text evidence="12">The sequence shown here is derived from an EMBL/GenBank/DDBJ whole genome shotgun (WGS) entry which is preliminary data.</text>
</comment>
<dbReference type="SMART" id="SM00387">
    <property type="entry name" value="HATPase_c"/>
    <property type="match status" value="1"/>
</dbReference>
<dbReference type="Gene3D" id="1.20.5.1930">
    <property type="match status" value="1"/>
</dbReference>
<feature type="transmembrane region" description="Helical" evidence="10">
    <location>
        <begin position="28"/>
        <end position="49"/>
    </location>
</feature>
<dbReference type="Gene3D" id="3.30.565.10">
    <property type="entry name" value="Histidine kinase-like ATPase, C-terminal domain"/>
    <property type="match status" value="1"/>
</dbReference>
<feature type="domain" description="Histidine kinase/HSP90-like ATPase" evidence="11">
    <location>
        <begin position="561"/>
        <end position="652"/>
    </location>
</feature>
<dbReference type="GO" id="GO:0005524">
    <property type="term" value="F:ATP binding"/>
    <property type="evidence" value="ECO:0007669"/>
    <property type="project" value="UniProtKB-KW"/>
</dbReference>
<keyword evidence="7" id="KW-0067">ATP-binding</keyword>
<dbReference type="PANTHER" id="PTHR24421:SF10">
    <property type="entry name" value="NITRATE_NITRITE SENSOR PROTEIN NARQ"/>
    <property type="match status" value="1"/>
</dbReference>
<dbReference type="InterPro" id="IPR003594">
    <property type="entry name" value="HATPase_dom"/>
</dbReference>
<evidence type="ECO:0000313" key="12">
    <source>
        <dbReference type="EMBL" id="KAA1425095.1"/>
    </source>
</evidence>
<keyword evidence="10" id="KW-0812">Transmembrane</keyword>
<dbReference type="InterPro" id="IPR011712">
    <property type="entry name" value="Sig_transdc_His_kin_sub3_dim/P"/>
</dbReference>
<keyword evidence="10" id="KW-1133">Transmembrane helix</keyword>
<keyword evidence="4" id="KW-0808">Transferase</keyword>
<feature type="transmembrane region" description="Helical" evidence="10">
    <location>
        <begin position="83"/>
        <end position="103"/>
    </location>
</feature>
<evidence type="ECO:0000256" key="10">
    <source>
        <dbReference type="SAM" id="Phobius"/>
    </source>
</evidence>
<evidence type="ECO:0000256" key="2">
    <source>
        <dbReference type="ARBA" id="ARBA00012438"/>
    </source>
</evidence>
<keyword evidence="5" id="KW-0547">Nucleotide-binding</keyword>
<dbReference type="CDD" id="cd16917">
    <property type="entry name" value="HATPase_UhpB-NarQ-NarX-like"/>
    <property type="match status" value="1"/>
</dbReference>
<dbReference type="GO" id="GO:0000155">
    <property type="term" value="F:phosphorelay sensor kinase activity"/>
    <property type="evidence" value="ECO:0007669"/>
    <property type="project" value="InterPro"/>
</dbReference>
<evidence type="ECO:0000256" key="9">
    <source>
        <dbReference type="SAM" id="MobiDB-lite"/>
    </source>
</evidence>
<dbReference type="SUPFAM" id="SSF55874">
    <property type="entry name" value="ATPase domain of HSP90 chaperone/DNA topoisomerase II/histidine kinase"/>
    <property type="match status" value="1"/>
</dbReference>
<feature type="transmembrane region" description="Helical" evidence="10">
    <location>
        <begin position="177"/>
        <end position="196"/>
    </location>
</feature>
<dbReference type="InterPro" id="IPR036890">
    <property type="entry name" value="HATPase_C_sf"/>
</dbReference>
<feature type="transmembrane region" description="Helical" evidence="10">
    <location>
        <begin position="55"/>
        <end position="76"/>
    </location>
</feature>
<evidence type="ECO:0000313" key="13">
    <source>
        <dbReference type="Proteomes" id="UP000307768"/>
    </source>
</evidence>
<evidence type="ECO:0000256" key="5">
    <source>
        <dbReference type="ARBA" id="ARBA00022741"/>
    </source>
</evidence>
<evidence type="ECO:0000256" key="7">
    <source>
        <dbReference type="ARBA" id="ARBA00022840"/>
    </source>
</evidence>
<dbReference type="Pfam" id="PF02518">
    <property type="entry name" value="HATPase_c"/>
    <property type="match status" value="1"/>
</dbReference>
<dbReference type="GO" id="GO:0016020">
    <property type="term" value="C:membrane"/>
    <property type="evidence" value="ECO:0007669"/>
    <property type="project" value="InterPro"/>
</dbReference>
<dbReference type="OrthoDB" id="227596at2"/>
<dbReference type="PANTHER" id="PTHR24421">
    <property type="entry name" value="NITRATE/NITRITE SENSOR PROTEIN NARX-RELATED"/>
    <property type="match status" value="1"/>
</dbReference>
<dbReference type="AlphaFoldDB" id="A0A5Q6S3X4"/>
<dbReference type="EMBL" id="VDFQ02000001">
    <property type="protein sequence ID" value="KAA1425095.1"/>
    <property type="molecule type" value="Genomic_DNA"/>
</dbReference>
<evidence type="ECO:0000256" key="8">
    <source>
        <dbReference type="ARBA" id="ARBA00023012"/>
    </source>
</evidence>
<keyword evidence="3" id="KW-0597">Phosphoprotein</keyword>
<proteinExistence type="predicted"/>
<dbReference type="Pfam" id="PF07730">
    <property type="entry name" value="HisKA_3"/>
    <property type="match status" value="1"/>
</dbReference>
<feature type="transmembrane region" description="Helical" evidence="10">
    <location>
        <begin position="153"/>
        <end position="171"/>
    </location>
</feature>
<evidence type="ECO:0000256" key="6">
    <source>
        <dbReference type="ARBA" id="ARBA00022777"/>
    </source>
</evidence>
<dbReference type="InterPro" id="IPR050482">
    <property type="entry name" value="Sensor_HK_TwoCompSys"/>
</dbReference>
<evidence type="ECO:0000256" key="1">
    <source>
        <dbReference type="ARBA" id="ARBA00000085"/>
    </source>
</evidence>
<gene>
    <name evidence="12" type="ORF">FE697_004230</name>
</gene>
<accession>A0A5Q6S3X4</accession>
<feature type="region of interest" description="Disordered" evidence="9">
    <location>
        <begin position="653"/>
        <end position="681"/>
    </location>
</feature>
<feature type="transmembrane region" description="Helical" evidence="10">
    <location>
        <begin position="123"/>
        <end position="141"/>
    </location>
</feature>
<comment type="catalytic activity">
    <reaction evidence="1">
        <text>ATP + protein L-histidine = ADP + protein N-phospho-L-histidine.</text>
        <dbReference type="EC" id="2.7.13.3"/>
    </reaction>
</comment>
<keyword evidence="8" id="KW-0902">Two-component regulatory system</keyword>
<dbReference type="RefSeq" id="WP_149768269.1">
    <property type="nucleotide sequence ID" value="NZ_VDFQ02000001.1"/>
</dbReference>
<keyword evidence="6 12" id="KW-0418">Kinase</keyword>
<dbReference type="Proteomes" id="UP000307768">
    <property type="component" value="Unassembled WGS sequence"/>
</dbReference>
<dbReference type="GO" id="GO:0046983">
    <property type="term" value="F:protein dimerization activity"/>
    <property type="evidence" value="ECO:0007669"/>
    <property type="project" value="InterPro"/>
</dbReference>
<name>A0A5Q6S3X4_9ACTN</name>